<evidence type="ECO:0000256" key="2">
    <source>
        <dbReference type="ARBA" id="ARBA00004752"/>
    </source>
</evidence>
<dbReference type="Gene3D" id="3.30.1390.30">
    <property type="entry name" value="Penicillin-binding protein 2a, domain 3"/>
    <property type="match status" value="1"/>
</dbReference>
<dbReference type="SUPFAM" id="SSF56519">
    <property type="entry name" value="Penicillin binding protein dimerisation domain"/>
    <property type="match status" value="1"/>
</dbReference>
<dbReference type="EMBL" id="JBHTKL010000001">
    <property type="protein sequence ID" value="MFD1017914.1"/>
    <property type="molecule type" value="Genomic_DNA"/>
</dbReference>
<comment type="pathway">
    <text evidence="2">Cell wall biogenesis; peptidoglycan biosynthesis.</text>
</comment>
<comment type="subcellular location">
    <subcellularLocation>
        <location evidence="1">Membrane</location>
    </subcellularLocation>
</comment>
<feature type="domain" description="Penicillin-binding protein dimerisation" evidence="9">
    <location>
        <begin position="162"/>
        <end position="326"/>
    </location>
</feature>
<dbReference type="Gene3D" id="3.10.450.100">
    <property type="entry name" value="NTF2-like, domain 1"/>
    <property type="match status" value="1"/>
</dbReference>
<feature type="signal peptide" evidence="7">
    <location>
        <begin position="1"/>
        <end position="19"/>
    </location>
</feature>
<keyword evidence="12" id="KW-1185">Reference proteome</keyword>
<comment type="catalytic activity">
    <reaction evidence="6">
        <text>Preferential cleavage: (Ac)2-L-Lys-D-Ala-|-D-Ala. Also transpeptidation of peptidyl-alanyl moieties that are N-acyl substituents of D-alanine.</text>
        <dbReference type="EC" id="3.4.16.4"/>
    </reaction>
</comment>
<organism evidence="11 12">
    <name type="scientific">Thalassobacillus hwangdonensis</name>
    <dbReference type="NCBI Taxonomy" id="546108"/>
    <lineage>
        <taxon>Bacteria</taxon>
        <taxon>Bacillati</taxon>
        <taxon>Bacillota</taxon>
        <taxon>Bacilli</taxon>
        <taxon>Bacillales</taxon>
        <taxon>Bacillaceae</taxon>
        <taxon>Thalassobacillus</taxon>
    </lineage>
</organism>
<dbReference type="Pfam" id="PF05223">
    <property type="entry name" value="MecA_N"/>
    <property type="match status" value="1"/>
</dbReference>
<dbReference type="Proteomes" id="UP001596990">
    <property type="component" value="Unassembled WGS sequence"/>
</dbReference>
<sequence>MRRILSMMVLILSFFLLVACQEEEKEVTPEERFSEYTSLWEEQKFEDMYEMISNNARETYGKEEAVTYFQKVYDDFKITDVKVSFDDTPPEEEREEDVKEVRIPFQVEMNSMAGKITFDYEAAMVKQPIDEESEEMTWNVTWDRGYIFPQIANGEKLGLNKVDPVRGEIFDKNGNGLAINEDFYSVGVVPERFTDEEKEKEEIASVLGLSVEQIDKALNAGWVQPHLLVPLRNVHPSEEELLNDAKEIAPIDWKKEPNIRYYPLGKAAAHLIGYVAPITAEDLDNMDEETAVNYHANSKIGARGVEQLYEEKLHGAPGYTIYAERETESEEEKTSKVTIAEKPVTNGEDVTLTIDTTIQNELYASLKGDTGHAAAINPQTGETKALVSTPAFDPNKAAQNVEMPTNENNLNRFAATYAPGSTLKPISAAILLSNGAIKPEETMTIEGSTWKKDESWGGNSVTRVHGLDGEVDVKTALIRSDNIFFARAALRMEGSELVNAYKRFGFTETPSKGYPVEASQVSSNNELTSEVLQADTSYGQGELEMSSLHLAASYTPLFNEGNILEPVLLSGESTPAIWKENAMNTEYSDLIRQALDGVVNDSAGTAGDAAEADIRLSGKTGTAELKTSKDDEDGKENGWFVGYPTESPELLIAMMVEDVKDRGQSSFVVEKVAEVFNQLY</sequence>
<evidence type="ECO:0000256" key="3">
    <source>
        <dbReference type="ARBA" id="ARBA00007171"/>
    </source>
</evidence>
<protein>
    <recommendedName>
        <fullName evidence="4">serine-type D-Ala-D-Ala carboxypeptidase</fullName>
        <ecNumber evidence="4">3.4.16.4</ecNumber>
    </recommendedName>
</protein>
<dbReference type="InterPro" id="IPR007887">
    <property type="entry name" value="MecA_N"/>
</dbReference>
<dbReference type="InterPro" id="IPR032710">
    <property type="entry name" value="NTF2-like_dom_sf"/>
</dbReference>
<evidence type="ECO:0000256" key="5">
    <source>
        <dbReference type="ARBA" id="ARBA00023136"/>
    </source>
</evidence>
<dbReference type="PROSITE" id="PS51257">
    <property type="entry name" value="PROKAR_LIPOPROTEIN"/>
    <property type="match status" value="1"/>
</dbReference>
<dbReference type="Gene3D" id="3.40.710.10">
    <property type="entry name" value="DD-peptidase/beta-lactamase superfamily"/>
    <property type="match status" value="1"/>
</dbReference>
<dbReference type="Pfam" id="PF00905">
    <property type="entry name" value="Transpeptidase"/>
    <property type="match status" value="1"/>
</dbReference>
<evidence type="ECO:0000313" key="12">
    <source>
        <dbReference type="Proteomes" id="UP001596990"/>
    </source>
</evidence>
<dbReference type="InterPro" id="IPR001460">
    <property type="entry name" value="PCN-bd_Tpept"/>
</dbReference>
<dbReference type="PANTHER" id="PTHR30627">
    <property type="entry name" value="PEPTIDOGLYCAN D,D-TRANSPEPTIDASE"/>
    <property type="match status" value="1"/>
</dbReference>
<evidence type="ECO:0000259" key="9">
    <source>
        <dbReference type="Pfam" id="PF03717"/>
    </source>
</evidence>
<evidence type="ECO:0000256" key="1">
    <source>
        <dbReference type="ARBA" id="ARBA00004370"/>
    </source>
</evidence>
<gene>
    <name evidence="11" type="ORF">ACFQ2J_01775</name>
</gene>
<proteinExistence type="inferred from homology"/>
<evidence type="ECO:0000256" key="6">
    <source>
        <dbReference type="ARBA" id="ARBA00034000"/>
    </source>
</evidence>
<evidence type="ECO:0000313" key="11">
    <source>
        <dbReference type="EMBL" id="MFD1017914.1"/>
    </source>
</evidence>
<dbReference type="InterPro" id="IPR050515">
    <property type="entry name" value="Beta-lactam/transpept"/>
</dbReference>
<comment type="caution">
    <text evidence="11">The sequence shown here is derived from an EMBL/GenBank/DDBJ whole genome shotgun (WGS) entry which is preliminary data.</text>
</comment>
<keyword evidence="7" id="KW-0732">Signal</keyword>
<dbReference type="InterPro" id="IPR012338">
    <property type="entry name" value="Beta-lactam/transpept-like"/>
</dbReference>
<dbReference type="Gene3D" id="3.90.1310.10">
    <property type="entry name" value="Penicillin-binding protein 2a (Domain 2)"/>
    <property type="match status" value="1"/>
</dbReference>
<dbReference type="InterPro" id="IPR005311">
    <property type="entry name" value="PBP_dimer"/>
</dbReference>
<comment type="similarity">
    <text evidence="3">Belongs to the transpeptidase family.</text>
</comment>
<dbReference type="PANTHER" id="PTHR30627:SF25">
    <property type="entry name" value="PENICILLIN-BINDING PROTEIN 3"/>
    <property type="match status" value="1"/>
</dbReference>
<name>A0ABW3KXA1_9BACI</name>
<dbReference type="Pfam" id="PF03717">
    <property type="entry name" value="PBP_dimer"/>
    <property type="match status" value="1"/>
</dbReference>
<evidence type="ECO:0000259" key="8">
    <source>
        <dbReference type="Pfam" id="PF00905"/>
    </source>
</evidence>
<feature type="domain" description="NTF2-like N-terminal transpeptidase" evidence="10">
    <location>
        <begin position="28"/>
        <end position="154"/>
    </location>
</feature>
<dbReference type="SUPFAM" id="SSF54427">
    <property type="entry name" value="NTF2-like"/>
    <property type="match status" value="1"/>
</dbReference>
<evidence type="ECO:0000259" key="10">
    <source>
        <dbReference type="Pfam" id="PF05223"/>
    </source>
</evidence>
<evidence type="ECO:0000256" key="4">
    <source>
        <dbReference type="ARBA" id="ARBA00012448"/>
    </source>
</evidence>
<dbReference type="SUPFAM" id="SSF56601">
    <property type="entry name" value="beta-lactamase/transpeptidase-like"/>
    <property type="match status" value="1"/>
</dbReference>
<feature type="chain" id="PRO_5045221748" description="serine-type D-Ala-D-Ala carboxypeptidase" evidence="7">
    <location>
        <begin position="20"/>
        <end position="680"/>
    </location>
</feature>
<keyword evidence="5" id="KW-0472">Membrane</keyword>
<dbReference type="EC" id="3.4.16.4" evidence="4"/>
<accession>A0ABW3KXA1</accession>
<reference evidence="12" key="1">
    <citation type="journal article" date="2019" name="Int. J. Syst. Evol. Microbiol.">
        <title>The Global Catalogue of Microorganisms (GCM) 10K type strain sequencing project: providing services to taxonomists for standard genome sequencing and annotation.</title>
        <authorList>
            <consortium name="The Broad Institute Genomics Platform"/>
            <consortium name="The Broad Institute Genome Sequencing Center for Infectious Disease"/>
            <person name="Wu L."/>
            <person name="Ma J."/>
        </authorList>
    </citation>
    <scope>NUCLEOTIDE SEQUENCE [LARGE SCALE GENOMIC DNA]</scope>
    <source>
        <strain evidence="12">CCUG 56607</strain>
    </source>
</reference>
<feature type="domain" description="Penicillin-binding protein transpeptidase" evidence="8">
    <location>
        <begin position="373"/>
        <end position="672"/>
    </location>
</feature>
<dbReference type="InterPro" id="IPR036138">
    <property type="entry name" value="PBP_dimer_sf"/>
</dbReference>
<evidence type="ECO:0000256" key="7">
    <source>
        <dbReference type="SAM" id="SignalP"/>
    </source>
</evidence>
<dbReference type="RefSeq" id="WP_386056028.1">
    <property type="nucleotide sequence ID" value="NZ_JBHTKL010000001.1"/>
</dbReference>